<keyword evidence="1" id="KW-0863">Zinc-finger</keyword>
<feature type="region of interest" description="Disordered" evidence="2">
    <location>
        <begin position="1"/>
        <end position="35"/>
    </location>
</feature>
<evidence type="ECO:0000256" key="1">
    <source>
        <dbReference type="PROSITE-ProRule" id="PRU00047"/>
    </source>
</evidence>
<name>A0A8J6B4I8_9EUKA</name>
<organism evidence="4 5">
    <name type="scientific">Carpediemonas membranifera</name>
    <dbReference type="NCBI Taxonomy" id="201153"/>
    <lineage>
        <taxon>Eukaryota</taxon>
        <taxon>Metamonada</taxon>
        <taxon>Carpediemonas-like organisms</taxon>
        <taxon>Carpediemonas</taxon>
    </lineage>
</organism>
<accession>A0A8J6B4I8</accession>
<gene>
    <name evidence="4" type="ORF">J8273_5886</name>
</gene>
<evidence type="ECO:0000313" key="4">
    <source>
        <dbReference type="EMBL" id="KAG9392747.1"/>
    </source>
</evidence>
<proteinExistence type="predicted"/>
<comment type="caution">
    <text evidence="4">The sequence shown here is derived from an EMBL/GenBank/DDBJ whole genome shotgun (WGS) entry which is preliminary data.</text>
</comment>
<evidence type="ECO:0000256" key="2">
    <source>
        <dbReference type="SAM" id="MobiDB-lite"/>
    </source>
</evidence>
<keyword evidence="1" id="KW-0479">Metal-binding</keyword>
<keyword evidence="1" id="KW-0862">Zinc</keyword>
<evidence type="ECO:0000313" key="5">
    <source>
        <dbReference type="Proteomes" id="UP000717585"/>
    </source>
</evidence>
<dbReference type="InterPro" id="IPR001878">
    <property type="entry name" value="Znf_CCHC"/>
</dbReference>
<reference evidence="4" key="1">
    <citation type="submission" date="2021-05" db="EMBL/GenBank/DDBJ databases">
        <title>A free-living protist that lacks canonical eukaryotic 1 DNA replication and segregation systems.</title>
        <authorList>
            <person name="Salas-Leiva D.E."/>
            <person name="Tromer E.C."/>
            <person name="Curtis B.A."/>
            <person name="Jerlstrom-Hultqvist J."/>
            <person name="Kolisko M."/>
            <person name="Yi Z."/>
            <person name="Salas-Leiva J.S."/>
            <person name="Gallot-Lavallee L."/>
            <person name="Kops G.J.P.L."/>
            <person name="Archibald J.M."/>
            <person name="Simpson A.G.B."/>
            <person name="Roger A.J."/>
        </authorList>
    </citation>
    <scope>NUCLEOTIDE SEQUENCE</scope>
    <source>
        <strain evidence="4">BICM</strain>
    </source>
</reference>
<dbReference type="GO" id="GO:0008270">
    <property type="term" value="F:zinc ion binding"/>
    <property type="evidence" value="ECO:0007669"/>
    <property type="project" value="UniProtKB-KW"/>
</dbReference>
<dbReference type="Proteomes" id="UP000717585">
    <property type="component" value="Unassembled WGS sequence"/>
</dbReference>
<keyword evidence="5" id="KW-1185">Reference proteome</keyword>
<dbReference type="AlphaFoldDB" id="A0A8J6B4I8"/>
<dbReference type="InterPro" id="IPR036875">
    <property type="entry name" value="Znf_CCHC_sf"/>
</dbReference>
<sequence>MCVGNSSDCDVLKKIATDPSQHKPDTRRPSDKDERKLQELKRETQLMQAPHFPSLLRRTGMDFGPSTVTPEDPRIHEVSNTSEILNLLTPDQTATLPQLDKSNVGDIRAKFLLLLLGTFALIFGPLSKDPARLAPCEIHVRESAVPPAGEGQTGGDQDDEGRADLTQKRCCACGQLGHMAWECSSEKPR</sequence>
<dbReference type="GO" id="GO:0003676">
    <property type="term" value="F:nucleic acid binding"/>
    <property type="evidence" value="ECO:0007669"/>
    <property type="project" value="InterPro"/>
</dbReference>
<feature type="compositionally biased region" description="Basic and acidic residues" evidence="2">
    <location>
        <begin position="10"/>
        <end position="35"/>
    </location>
</feature>
<evidence type="ECO:0000259" key="3">
    <source>
        <dbReference type="PROSITE" id="PS50158"/>
    </source>
</evidence>
<protein>
    <submittedName>
        <fullName evidence="4">Zinc finger CCHC-type</fullName>
    </submittedName>
</protein>
<dbReference type="PROSITE" id="PS50158">
    <property type="entry name" value="ZF_CCHC"/>
    <property type="match status" value="1"/>
</dbReference>
<feature type="domain" description="CCHC-type" evidence="3">
    <location>
        <begin position="169"/>
        <end position="183"/>
    </location>
</feature>
<dbReference type="SUPFAM" id="SSF57756">
    <property type="entry name" value="Retrovirus zinc finger-like domains"/>
    <property type="match status" value="1"/>
</dbReference>
<dbReference type="EMBL" id="JAHDYR010000033">
    <property type="protein sequence ID" value="KAG9392747.1"/>
    <property type="molecule type" value="Genomic_DNA"/>
</dbReference>